<accession>A0A098G0V4</accession>
<dbReference type="Proteomes" id="UP000032430">
    <property type="component" value="Chromosome I"/>
</dbReference>
<keyword evidence="2" id="KW-1185">Reference proteome</keyword>
<gene>
    <name evidence="1" type="ORF">LFA_0641</name>
</gene>
<proteinExistence type="predicted"/>
<organism evidence="1 2">
    <name type="scientific">Legionella fallonii LLAP-10</name>
    <dbReference type="NCBI Taxonomy" id="1212491"/>
    <lineage>
        <taxon>Bacteria</taxon>
        <taxon>Pseudomonadati</taxon>
        <taxon>Pseudomonadota</taxon>
        <taxon>Gammaproteobacteria</taxon>
        <taxon>Legionellales</taxon>
        <taxon>Legionellaceae</taxon>
        <taxon>Legionella</taxon>
    </lineage>
</organism>
<dbReference type="AlphaFoldDB" id="A0A098G0V4"/>
<sequence length="205" mass="22875">MKFEGSTLEERYNTFWNDEVVSSYKLLVNGEQLERDRFFSTHYSSTHSLIEKYCNGVMTIASNCVRQAAGYEDQAYIANYLASTKESAITDLNEFLEELKRASKTSPLTVELINNTKVSLASLKLESSNKVVSISSEESISGVENSSLPELSVSDMQDMSLVFDEELFASLQVIAEYFPEMPGADSGGVPMDDDAVEKYLEYGSR</sequence>
<dbReference type="OrthoDB" id="5646854at2"/>
<dbReference type="EMBL" id="LN614827">
    <property type="protein sequence ID" value="CEG56093.1"/>
    <property type="molecule type" value="Genomic_DNA"/>
</dbReference>
<dbReference type="RefSeq" id="WP_045094834.1">
    <property type="nucleotide sequence ID" value="NZ_LN614827.1"/>
</dbReference>
<dbReference type="HOGENOM" id="CLU_1336124_0_0_6"/>
<evidence type="ECO:0000313" key="1">
    <source>
        <dbReference type="EMBL" id="CEG56093.1"/>
    </source>
</evidence>
<evidence type="ECO:0000313" key="2">
    <source>
        <dbReference type="Proteomes" id="UP000032430"/>
    </source>
</evidence>
<reference evidence="2" key="1">
    <citation type="submission" date="2014-09" db="EMBL/GenBank/DDBJ databases">
        <authorList>
            <person name="Gomez-Valero L."/>
        </authorList>
    </citation>
    <scope>NUCLEOTIDE SEQUENCE [LARGE SCALE GENOMIC DNA]</scope>
    <source>
        <strain evidence="2">ATCC700992</strain>
    </source>
</reference>
<protein>
    <submittedName>
        <fullName evidence="1">Uncharacterized protein</fullName>
    </submittedName>
</protein>
<dbReference type="KEGG" id="lfa:LFA_0641"/>
<name>A0A098G0V4_9GAMM</name>